<name>A0A120MXU7_9SPHI</name>
<dbReference type="SMART" id="SM01034">
    <property type="entry name" value="BLUF"/>
    <property type="match status" value="1"/>
</dbReference>
<dbReference type="InterPro" id="IPR007024">
    <property type="entry name" value="BLUF_domain"/>
</dbReference>
<dbReference type="OrthoDB" id="1122028at2"/>
<proteinExistence type="predicted"/>
<evidence type="ECO:0000313" key="1">
    <source>
        <dbReference type="EMBL" id="BAU52099.1"/>
    </source>
</evidence>
<dbReference type="KEGG" id="mgot:MgSA37_00249"/>
<dbReference type="Gene3D" id="3.30.70.100">
    <property type="match status" value="1"/>
</dbReference>
<keyword evidence="2" id="KW-1185">Reference proteome</keyword>
<dbReference type="GO" id="GO:0009882">
    <property type="term" value="F:blue light photoreceptor activity"/>
    <property type="evidence" value="ECO:0007669"/>
    <property type="project" value="InterPro"/>
</dbReference>
<dbReference type="GO" id="GO:0071949">
    <property type="term" value="F:FAD binding"/>
    <property type="evidence" value="ECO:0007669"/>
    <property type="project" value="InterPro"/>
</dbReference>
<dbReference type="InterPro" id="IPR036046">
    <property type="entry name" value="Acylphosphatase-like_dom_sf"/>
</dbReference>
<organism evidence="1 2">
    <name type="scientific">Mucilaginibacter gotjawali</name>
    <dbReference type="NCBI Taxonomy" id="1550579"/>
    <lineage>
        <taxon>Bacteria</taxon>
        <taxon>Pseudomonadati</taxon>
        <taxon>Bacteroidota</taxon>
        <taxon>Sphingobacteriia</taxon>
        <taxon>Sphingobacteriales</taxon>
        <taxon>Sphingobacteriaceae</taxon>
        <taxon>Mucilaginibacter</taxon>
    </lineage>
</organism>
<protein>
    <submittedName>
        <fullName evidence="1">Blue light-and temperature-regulated antirepressor YcgF</fullName>
    </submittedName>
</protein>
<sequence length="126" mass="14611">MSLYYLIYSSIPTRILNDAELEQLLATSRAENKNHRVTGMLVCLADSYIQLIEGAEEAIKRLYQNIVKDARHEQVVTLMEGPVSVRFFPDWAMGFDKDKYTLSDYSNTFHLLDDDLSKLLDILYRN</sequence>
<accession>A0A120MXU7</accession>
<gene>
    <name evidence="1" type="primary">ycgF_1</name>
    <name evidence="1" type="ORF">MgSA37_00249</name>
</gene>
<dbReference type="AlphaFoldDB" id="A0A120MXU7"/>
<dbReference type="SUPFAM" id="SSF54975">
    <property type="entry name" value="Acylphosphatase/BLUF domain-like"/>
    <property type="match status" value="1"/>
</dbReference>
<dbReference type="RefSeq" id="WP_096349459.1">
    <property type="nucleotide sequence ID" value="NZ_AP017313.1"/>
</dbReference>
<reference evidence="1 2" key="1">
    <citation type="submission" date="2015-12" db="EMBL/GenBank/DDBJ databases">
        <title>Genome sequence of Mucilaginibacter gotjawali.</title>
        <authorList>
            <person name="Lee J.S."/>
            <person name="Lee K.C."/>
            <person name="Kim K.K."/>
            <person name="Lee B.W."/>
        </authorList>
    </citation>
    <scope>NUCLEOTIDE SEQUENCE [LARGE SCALE GENOMIC DNA]</scope>
    <source>
        <strain evidence="1 2">SA3-7</strain>
    </source>
</reference>
<dbReference type="Proteomes" id="UP000218263">
    <property type="component" value="Chromosome"/>
</dbReference>
<dbReference type="EMBL" id="AP017313">
    <property type="protein sequence ID" value="BAU52099.1"/>
    <property type="molecule type" value="Genomic_DNA"/>
</dbReference>
<dbReference type="PROSITE" id="PS50925">
    <property type="entry name" value="BLUF"/>
    <property type="match status" value="1"/>
</dbReference>
<dbReference type="Pfam" id="PF04940">
    <property type="entry name" value="BLUF"/>
    <property type="match status" value="1"/>
</dbReference>
<evidence type="ECO:0000313" key="2">
    <source>
        <dbReference type="Proteomes" id="UP000218263"/>
    </source>
</evidence>